<reference evidence="1" key="1">
    <citation type="submission" date="2018-02" db="EMBL/GenBank/DDBJ databases">
        <authorList>
            <person name="Cohen D.B."/>
            <person name="Kent A.D."/>
        </authorList>
    </citation>
    <scope>NUCLEOTIDE SEQUENCE</scope>
</reference>
<proteinExistence type="predicted"/>
<name>A0A2N9EFG0_FAGSY</name>
<evidence type="ECO:0000313" key="1">
    <source>
        <dbReference type="EMBL" id="SPC73512.1"/>
    </source>
</evidence>
<dbReference type="AlphaFoldDB" id="A0A2N9EFG0"/>
<protein>
    <submittedName>
        <fullName evidence="1">Uncharacterized protein</fullName>
    </submittedName>
</protein>
<organism evidence="1">
    <name type="scientific">Fagus sylvatica</name>
    <name type="common">Beechnut</name>
    <dbReference type="NCBI Taxonomy" id="28930"/>
    <lineage>
        <taxon>Eukaryota</taxon>
        <taxon>Viridiplantae</taxon>
        <taxon>Streptophyta</taxon>
        <taxon>Embryophyta</taxon>
        <taxon>Tracheophyta</taxon>
        <taxon>Spermatophyta</taxon>
        <taxon>Magnoliopsida</taxon>
        <taxon>eudicotyledons</taxon>
        <taxon>Gunneridae</taxon>
        <taxon>Pentapetalae</taxon>
        <taxon>rosids</taxon>
        <taxon>fabids</taxon>
        <taxon>Fagales</taxon>
        <taxon>Fagaceae</taxon>
        <taxon>Fagus</taxon>
    </lineage>
</organism>
<dbReference type="EMBL" id="OIVN01000060">
    <property type="protein sequence ID" value="SPC73512.1"/>
    <property type="molecule type" value="Genomic_DNA"/>
</dbReference>
<gene>
    <name evidence="1" type="ORF">FSB_LOCUS1394</name>
</gene>
<sequence length="187" mass="20500">MGCQKPNSAPKTNLDRRLIYKTLKDHHHWRLHALSRAIGVLSLAAHVPPRAAEPPRSLEIVVPGIYSDQRPPPTDRSSPDLSLYGGKIVIGGGTRLHMSMGTLASLFTCCRGLQTPELSLPSFDSESRTTIRVLSGRFAVWHWNCGHRSLHAPPRAVEAPAKFSTLQHVRARSSVCEAHATTLLAHA</sequence>
<accession>A0A2N9EFG0</accession>